<proteinExistence type="predicted"/>
<protein>
    <recommendedName>
        <fullName evidence="4">Secreted protein</fullName>
    </recommendedName>
</protein>
<organism evidence="2 3">
    <name type="scientific">Ornithinicoccus hortensis</name>
    <dbReference type="NCBI Taxonomy" id="82346"/>
    <lineage>
        <taxon>Bacteria</taxon>
        <taxon>Bacillati</taxon>
        <taxon>Actinomycetota</taxon>
        <taxon>Actinomycetes</taxon>
        <taxon>Micrococcales</taxon>
        <taxon>Intrasporangiaceae</taxon>
        <taxon>Ornithinicoccus</taxon>
    </lineage>
</organism>
<evidence type="ECO:0000313" key="3">
    <source>
        <dbReference type="Proteomes" id="UP000319516"/>
    </source>
</evidence>
<comment type="caution">
    <text evidence="2">The sequence shown here is derived from an EMBL/GenBank/DDBJ whole genome shotgun (WGS) entry which is preliminary data.</text>
</comment>
<evidence type="ECO:0000256" key="1">
    <source>
        <dbReference type="SAM" id="SignalP"/>
    </source>
</evidence>
<evidence type="ECO:0008006" key="4">
    <source>
        <dbReference type="Google" id="ProtNLM"/>
    </source>
</evidence>
<reference evidence="2 3" key="1">
    <citation type="submission" date="2019-06" db="EMBL/GenBank/DDBJ databases">
        <title>Sequencing the genomes of 1000 actinobacteria strains.</title>
        <authorList>
            <person name="Klenk H.-P."/>
        </authorList>
    </citation>
    <scope>NUCLEOTIDE SEQUENCE [LARGE SCALE GENOMIC DNA]</scope>
    <source>
        <strain evidence="2 3">DSM 12335</strain>
    </source>
</reference>
<gene>
    <name evidence="2" type="ORF">FB467_1756</name>
</gene>
<dbReference type="OrthoDB" id="6899210at2"/>
<dbReference type="EMBL" id="VFOP01000001">
    <property type="protein sequence ID" value="TQL50643.1"/>
    <property type="molecule type" value="Genomic_DNA"/>
</dbReference>
<dbReference type="Proteomes" id="UP000319516">
    <property type="component" value="Unassembled WGS sequence"/>
</dbReference>
<sequence>MKLLKHALATTAAVVIGGTMFAGVPANAAGSNCDGTQVKTCMNVRISGGKATPAARITDMPDGVDFQVKTTHVVLQRQSSNGTWTNATAVVKDFDGWHDREDLALGKAVPCKPGHPVKVRAKARFDWKRIGSDHEWAYSKPVNLICAN</sequence>
<keyword evidence="1" id="KW-0732">Signal</keyword>
<dbReference type="RefSeq" id="WP_141784752.1">
    <property type="nucleotide sequence ID" value="NZ_BAAAIK010000002.1"/>
</dbReference>
<dbReference type="AlphaFoldDB" id="A0A542YRA5"/>
<feature type="signal peptide" evidence="1">
    <location>
        <begin position="1"/>
        <end position="28"/>
    </location>
</feature>
<feature type="chain" id="PRO_5021717044" description="Secreted protein" evidence="1">
    <location>
        <begin position="29"/>
        <end position="148"/>
    </location>
</feature>
<keyword evidence="3" id="KW-1185">Reference proteome</keyword>
<name>A0A542YRA5_9MICO</name>
<evidence type="ECO:0000313" key="2">
    <source>
        <dbReference type="EMBL" id="TQL50643.1"/>
    </source>
</evidence>
<accession>A0A542YRA5</accession>